<accession>A0ABR7YB68</accession>
<proteinExistence type="predicted"/>
<evidence type="ECO:0000256" key="1">
    <source>
        <dbReference type="SAM" id="Phobius"/>
    </source>
</evidence>
<organism evidence="2 3">
    <name type="scientific">Sphingobacterium litopenaei</name>
    <dbReference type="NCBI Taxonomy" id="2763500"/>
    <lineage>
        <taxon>Bacteria</taxon>
        <taxon>Pseudomonadati</taxon>
        <taxon>Bacteroidota</taxon>
        <taxon>Sphingobacteriia</taxon>
        <taxon>Sphingobacteriales</taxon>
        <taxon>Sphingobacteriaceae</taxon>
        <taxon>Sphingobacterium</taxon>
    </lineage>
</organism>
<feature type="transmembrane region" description="Helical" evidence="1">
    <location>
        <begin position="6"/>
        <end position="23"/>
    </location>
</feature>
<feature type="transmembrane region" description="Helical" evidence="1">
    <location>
        <begin position="71"/>
        <end position="88"/>
    </location>
</feature>
<feature type="transmembrane region" description="Helical" evidence="1">
    <location>
        <begin position="144"/>
        <end position="166"/>
    </location>
</feature>
<keyword evidence="1" id="KW-1133">Transmembrane helix</keyword>
<name>A0ABR7YB68_9SPHI</name>
<dbReference type="EMBL" id="JACOIJ010000003">
    <property type="protein sequence ID" value="MBD1428564.1"/>
    <property type="molecule type" value="Genomic_DNA"/>
</dbReference>
<keyword evidence="3" id="KW-1185">Reference proteome</keyword>
<comment type="caution">
    <text evidence="2">The sequence shown here is derived from an EMBL/GenBank/DDBJ whole genome shotgun (WGS) entry which is preliminary data.</text>
</comment>
<sequence length="174" mass="19893">MGRIIIFNIIRFLVLLILQVAVLKNIGYYNIAVAFPYILIILLLPIGLPNFLLYTLAFLTGLSIDAFYDSIGIHAAACVALAYFRIFFHKITIELDEQESFNTPSWGNMGFKWYSTYIVLSVVIHHVVLFFVEAFSFYNFIHTLLSIALSGVFTLILIFVISLLTYHKKSRVIN</sequence>
<reference evidence="2 3" key="1">
    <citation type="submission" date="2020-08" db="EMBL/GenBank/DDBJ databases">
        <title>Sphingobacterium sp. DN04309 isolated from aquaculture water.</title>
        <authorList>
            <person name="Zhang M."/>
        </authorList>
    </citation>
    <scope>NUCLEOTIDE SEQUENCE [LARGE SCALE GENOMIC DNA]</scope>
    <source>
        <strain evidence="2 3">DN04309</strain>
    </source>
</reference>
<gene>
    <name evidence="2" type="ORF">H8B04_03100</name>
</gene>
<dbReference type="Proteomes" id="UP000651271">
    <property type="component" value="Unassembled WGS sequence"/>
</dbReference>
<keyword evidence="1" id="KW-0472">Membrane</keyword>
<protein>
    <submittedName>
        <fullName evidence="2">Rod shape-determining protein MreD</fullName>
    </submittedName>
</protein>
<evidence type="ECO:0000313" key="3">
    <source>
        <dbReference type="Proteomes" id="UP000651271"/>
    </source>
</evidence>
<feature type="transmembrane region" description="Helical" evidence="1">
    <location>
        <begin position="35"/>
        <end position="59"/>
    </location>
</feature>
<dbReference type="RefSeq" id="WP_190301415.1">
    <property type="nucleotide sequence ID" value="NZ_JACOIJ010000003.1"/>
</dbReference>
<feature type="transmembrane region" description="Helical" evidence="1">
    <location>
        <begin position="117"/>
        <end position="138"/>
    </location>
</feature>
<evidence type="ECO:0000313" key="2">
    <source>
        <dbReference type="EMBL" id="MBD1428564.1"/>
    </source>
</evidence>
<keyword evidence="1" id="KW-0812">Transmembrane</keyword>